<sequence length="91" mass="9959">MRSPRQFGIAPPNEMAELVRAKVEAGEYASESDVIRDGLRTLVARDGAIEAWLREQVVPATKALAAGSSRTLTESGVRKHLAQKRTRTDGR</sequence>
<gene>
    <name evidence="3" type="ORF">C6T65_09570</name>
</gene>
<evidence type="ECO:0000256" key="2">
    <source>
        <dbReference type="SAM" id="MobiDB-lite"/>
    </source>
</evidence>
<evidence type="ECO:0000256" key="1">
    <source>
        <dbReference type="ARBA" id="ARBA00022649"/>
    </source>
</evidence>
<proteinExistence type="predicted"/>
<dbReference type="SUPFAM" id="SSF47598">
    <property type="entry name" value="Ribbon-helix-helix"/>
    <property type="match status" value="1"/>
</dbReference>
<dbReference type="CDD" id="cd22231">
    <property type="entry name" value="RHH_NikR_HicB-like"/>
    <property type="match status" value="1"/>
</dbReference>
<dbReference type="Proteomes" id="UP000237632">
    <property type="component" value="Unassembled WGS sequence"/>
</dbReference>
<comment type="caution">
    <text evidence="3">The sequence shown here is derived from an EMBL/GenBank/DDBJ whole genome shotgun (WGS) entry which is preliminary data.</text>
</comment>
<name>A0AA44Y5V8_BURVI</name>
<dbReference type="InterPro" id="IPR010985">
    <property type="entry name" value="Ribbon_hlx_hlx"/>
</dbReference>
<keyword evidence="1" id="KW-1277">Toxin-antitoxin system</keyword>
<evidence type="ECO:0000313" key="4">
    <source>
        <dbReference type="Proteomes" id="UP000237632"/>
    </source>
</evidence>
<feature type="region of interest" description="Disordered" evidence="2">
    <location>
        <begin position="69"/>
        <end position="91"/>
    </location>
</feature>
<reference evidence="3 4" key="1">
    <citation type="submission" date="2018-03" db="EMBL/GenBank/DDBJ databases">
        <authorList>
            <person name="Nguyen K."/>
            <person name="Fouts D."/>
            <person name="Sutton G."/>
        </authorList>
    </citation>
    <scope>NUCLEOTIDE SEQUENCE [LARGE SCALE GENOMIC DNA]</scope>
    <source>
        <strain evidence="3 4">AU3578</strain>
    </source>
</reference>
<dbReference type="GO" id="GO:0006355">
    <property type="term" value="P:regulation of DNA-templated transcription"/>
    <property type="evidence" value="ECO:0007669"/>
    <property type="project" value="InterPro"/>
</dbReference>
<dbReference type="InterPro" id="IPR038296">
    <property type="entry name" value="ParD_sf"/>
</dbReference>
<evidence type="ECO:0000313" key="3">
    <source>
        <dbReference type="EMBL" id="PRH42572.1"/>
    </source>
</evidence>
<organism evidence="3 4">
    <name type="scientific">Burkholderia vietnamiensis</name>
    <dbReference type="NCBI Taxonomy" id="60552"/>
    <lineage>
        <taxon>Bacteria</taxon>
        <taxon>Pseudomonadati</taxon>
        <taxon>Pseudomonadota</taxon>
        <taxon>Betaproteobacteria</taxon>
        <taxon>Burkholderiales</taxon>
        <taxon>Burkholderiaceae</taxon>
        <taxon>Burkholderia</taxon>
        <taxon>Burkholderia cepacia complex</taxon>
    </lineage>
</organism>
<protein>
    <submittedName>
        <fullName evidence="3">Type II toxin-antitoxin system ParD family antitoxin</fullName>
    </submittedName>
</protein>
<dbReference type="EMBL" id="PVHK01000060">
    <property type="protein sequence ID" value="PRH42572.1"/>
    <property type="molecule type" value="Genomic_DNA"/>
</dbReference>
<accession>A0AA44Y5V8</accession>
<dbReference type="Pfam" id="PF03693">
    <property type="entry name" value="ParD_antitoxin"/>
    <property type="match status" value="1"/>
</dbReference>
<dbReference type="Gene3D" id="6.10.10.120">
    <property type="entry name" value="Antitoxin ParD1-like"/>
    <property type="match status" value="1"/>
</dbReference>
<dbReference type="RefSeq" id="WP_060081908.1">
    <property type="nucleotide sequence ID" value="NZ_CADEQL010000003.1"/>
</dbReference>
<dbReference type="AlphaFoldDB" id="A0AA44Y5V8"/>
<dbReference type="InterPro" id="IPR022789">
    <property type="entry name" value="ParD"/>
</dbReference>